<dbReference type="EMBL" id="JBHRSF010000053">
    <property type="protein sequence ID" value="MFC2996085.1"/>
    <property type="molecule type" value="Genomic_DNA"/>
</dbReference>
<dbReference type="Proteomes" id="UP001595455">
    <property type="component" value="Unassembled WGS sequence"/>
</dbReference>
<feature type="domain" description="Peptidase M15A C-terminal" evidence="1">
    <location>
        <begin position="110"/>
        <end position="159"/>
    </location>
</feature>
<dbReference type="GO" id="GO:0004180">
    <property type="term" value="F:carboxypeptidase activity"/>
    <property type="evidence" value="ECO:0007669"/>
    <property type="project" value="UniProtKB-KW"/>
</dbReference>
<dbReference type="SUPFAM" id="SSF55166">
    <property type="entry name" value="Hedgehog/DD-peptidase"/>
    <property type="match status" value="1"/>
</dbReference>
<evidence type="ECO:0000313" key="2">
    <source>
        <dbReference type="EMBL" id="MFC2996085.1"/>
    </source>
</evidence>
<keyword evidence="2" id="KW-0121">Carboxypeptidase</keyword>
<dbReference type="Pfam" id="PF08291">
    <property type="entry name" value="Peptidase_M15_3"/>
    <property type="match status" value="1"/>
</dbReference>
<dbReference type="PROSITE" id="PS51257">
    <property type="entry name" value="PROKAR_LIPOPROTEIN"/>
    <property type="match status" value="1"/>
</dbReference>
<evidence type="ECO:0000259" key="1">
    <source>
        <dbReference type="Pfam" id="PF08291"/>
    </source>
</evidence>
<keyword evidence="2" id="KW-0645">Protease</keyword>
<dbReference type="InterPro" id="IPR013230">
    <property type="entry name" value="Peptidase_M15A_C"/>
</dbReference>
<comment type="caution">
    <text evidence="2">The sequence shown here is derived from an EMBL/GenBank/DDBJ whole genome shotgun (WGS) entry which is preliminary data.</text>
</comment>
<keyword evidence="3" id="KW-1185">Reference proteome</keyword>
<reference evidence="3" key="1">
    <citation type="journal article" date="2019" name="Int. J. Syst. Evol. Microbiol.">
        <title>The Global Catalogue of Microorganisms (GCM) 10K type strain sequencing project: providing services to taxonomists for standard genome sequencing and annotation.</title>
        <authorList>
            <consortium name="The Broad Institute Genomics Platform"/>
            <consortium name="The Broad Institute Genome Sequencing Center for Infectious Disease"/>
            <person name="Wu L."/>
            <person name="Ma J."/>
        </authorList>
    </citation>
    <scope>NUCLEOTIDE SEQUENCE [LARGE SCALE GENOMIC DNA]</scope>
    <source>
        <strain evidence="3">KCTC 62575</strain>
    </source>
</reference>
<dbReference type="Gene3D" id="3.30.1380.10">
    <property type="match status" value="1"/>
</dbReference>
<evidence type="ECO:0000313" key="3">
    <source>
        <dbReference type="Proteomes" id="UP001595455"/>
    </source>
</evidence>
<gene>
    <name evidence="2" type="ORF">ACFODO_12565</name>
</gene>
<name>A0ABV7BIV6_9GAMM</name>
<dbReference type="RefSeq" id="WP_228199061.1">
    <property type="nucleotide sequence ID" value="NZ_JBHRSF010000053.1"/>
</dbReference>
<sequence length="224" mass="26501">MQNIFKKIKPSFMGILCTLILFSGCEKSEQKKAPENKNKDPLKQQFEQWKSQQDPKLLNEYYEFMTQYLKHPPSLMELTTTRNYMPEQCYSKRFAIPPKKYWENVVGSLKLVEKLNQNDFYQHYTITAIYRNPELNQCVKGALRSKHLYNYAVDFHVLAPKETDQKAREGLVKKMCQFWQKEGKIFKMGLGVYGNNRYHIDTQGYRTWGKDYKSSSSPCLKTTK</sequence>
<organism evidence="2 3">
    <name type="scientific">Acinetobacter sichuanensis</name>
    <dbReference type="NCBI Taxonomy" id="2136183"/>
    <lineage>
        <taxon>Bacteria</taxon>
        <taxon>Pseudomonadati</taxon>
        <taxon>Pseudomonadota</taxon>
        <taxon>Gammaproteobacteria</taxon>
        <taxon>Moraxellales</taxon>
        <taxon>Moraxellaceae</taxon>
        <taxon>Acinetobacter</taxon>
    </lineage>
</organism>
<accession>A0ABV7BIV6</accession>
<protein>
    <submittedName>
        <fullName evidence="2">D-Ala-D-Ala carboxypeptidase family metallohydrolase</fullName>
    </submittedName>
</protein>
<keyword evidence="2" id="KW-0378">Hydrolase</keyword>
<proteinExistence type="predicted"/>
<dbReference type="InterPro" id="IPR009045">
    <property type="entry name" value="Zn_M74/Hedgehog-like"/>
</dbReference>